<dbReference type="Proteomes" id="UP000296049">
    <property type="component" value="Unassembled WGS sequence"/>
</dbReference>
<keyword evidence="2" id="KW-1185">Reference proteome</keyword>
<dbReference type="EMBL" id="KB744720">
    <property type="protein sequence ID" value="EOA94544.1"/>
    <property type="molecule type" value="Genomic_DNA"/>
</dbReference>
<evidence type="ECO:0000313" key="2">
    <source>
        <dbReference type="Proteomes" id="UP000296049"/>
    </source>
</evidence>
<sequence length="367" mass="40591">MHEEDYLCDVGMRIEIVRPEFTDTAQDDDQSFKHDKNSPEFQSLPTNHRRFTLVSLQKTPLFSGFDENKPKNKPVLASGQKNWFRKKRPALHARVDKVLNRSKGCAAANGSVPKCALPLCAFQDVAFRKLFERQKAAEICWTPLCQSKSRPGRGGQTWCPAWVTSLPPSQWAVGDSLSVAFSSVRGLHVKHGGGNSMPSIHNINNSNPDGLSVDLSGVLLELRRITCGIKNFHCPFQYPRDAAEINQGKPVISSAEMTSRSASPSETRGIKAVPECLAKIKLCAVMSLKALQRLLVMSFKVTTLPSCFMTSLCRSRADAPDVLSASCWGKILISRTRKGNAPGAKRQWLRGNMDWAVVLNVQGEIKN</sequence>
<gene>
    <name evidence="1" type="ORF">Anapl_09192</name>
</gene>
<proteinExistence type="predicted"/>
<organism evidence="1 2">
    <name type="scientific">Anas platyrhynchos</name>
    <name type="common">Mallard</name>
    <name type="synonym">Anas boschas</name>
    <dbReference type="NCBI Taxonomy" id="8839"/>
    <lineage>
        <taxon>Eukaryota</taxon>
        <taxon>Metazoa</taxon>
        <taxon>Chordata</taxon>
        <taxon>Craniata</taxon>
        <taxon>Vertebrata</taxon>
        <taxon>Euteleostomi</taxon>
        <taxon>Archelosauria</taxon>
        <taxon>Archosauria</taxon>
        <taxon>Dinosauria</taxon>
        <taxon>Saurischia</taxon>
        <taxon>Theropoda</taxon>
        <taxon>Coelurosauria</taxon>
        <taxon>Aves</taxon>
        <taxon>Neognathae</taxon>
        <taxon>Galloanserae</taxon>
        <taxon>Anseriformes</taxon>
        <taxon>Anatidae</taxon>
        <taxon>Anatinae</taxon>
        <taxon>Anas</taxon>
    </lineage>
</organism>
<accession>R0KZD3</accession>
<evidence type="ECO:0000313" key="1">
    <source>
        <dbReference type="EMBL" id="EOA94544.1"/>
    </source>
</evidence>
<protein>
    <submittedName>
        <fullName evidence="1">Uncharacterized protein</fullName>
    </submittedName>
</protein>
<reference evidence="2" key="1">
    <citation type="journal article" date="2013" name="Nat. Genet.">
        <title>The duck genome and transcriptome provide insight into an avian influenza virus reservoir species.</title>
        <authorList>
            <person name="Huang Y."/>
            <person name="Li Y."/>
            <person name="Burt D.W."/>
            <person name="Chen H."/>
            <person name="Zhang Y."/>
            <person name="Qian W."/>
            <person name="Kim H."/>
            <person name="Gan S."/>
            <person name="Zhao Y."/>
            <person name="Li J."/>
            <person name="Yi K."/>
            <person name="Feng H."/>
            <person name="Zhu P."/>
            <person name="Li B."/>
            <person name="Liu Q."/>
            <person name="Fairley S."/>
            <person name="Magor K.E."/>
            <person name="Du Z."/>
            <person name="Hu X."/>
            <person name="Goodman L."/>
            <person name="Tafer H."/>
            <person name="Vignal A."/>
            <person name="Lee T."/>
            <person name="Kim K.W."/>
            <person name="Sheng Z."/>
            <person name="An Y."/>
            <person name="Searle S."/>
            <person name="Herrero J."/>
            <person name="Groenen M.A."/>
            <person name="Crooijmans R.P."/>
            <person name="Faraut T."/>
            <person name="Cai Q."/>
            <person name="Webster R.G."/>
            <person name="Aldridge J.R."/>
            <person name="Warren W.C."/>
            <person name="Bartschat S."/>
            <person name="Kehr S."/>
            <person name="Marz M."/>
            <person name="Stadler P.F."/>
            <person name="Smith J."/>
            <person name="Kraus R.H."/>
            <person name="Zhao Y."/>
            <person name="Ren L."/>
            <person name="Fei J."/>
            <person name="Morisson M."/>
            <person name="Kaiser P."/>
            <person name="Griffin D.K."/>
            <person name="Rao M."/>
            <person name="Pitel F."/>
            <person name="Wang J."/>
            <person name="Li N."/>
        </authorList>
    </citation>
    <scope>NUCLEOTIDE SEQUENCE [LARGE SCALE GENOMIC DNA]</scope>
</reference>
<dbReference type="AlphaFoldDB" id="R0KZD3"/>
<name>R0KZD3_ANAPL</name>